<dbReference type="SUPFAM" id="SSF55811">
    <property type="entry name" value="Nudix"/>
    <property type="match status" value="1"/>
</dbReference>
<keyword evidence="8 10" id="KW-0414">Isoprene biosynthesis</keyword>
<dbReference type="GO" id="GO:0004452">
    <property type="term" value="F:isopentenyl-diphosphate delta-isomerase activity"/>
    <property type="evidence" value="ECO:0007669"/>
    <property type="project" value="UniProtKB-UniRule"/>
</dbReference>
<name>A0A3M8LS13_9MICO</name>
<organism evidence="13 14">
    <name type="scientific">Cryobacterium tepidiphilum</name>
    <dbReference type="NCBI Taxonomy" id="2486026"/>
    <lineage>
        <taxon>Bacteria</taxon>
        <taxon>Bacillati</taxon>
        <taxon>Actinomycetota</taxon>
        <taxon>Actinomycetes</taxon>
        <taxon>Micrococcales</taxon>
        <taxon>Microbacteriaceae</taxon>
        <taxon>Cryobacterium</taxon>
    </lineage>
</organism>
<dbReference type="GO" id="GO:0050992">
    <property type="term" value="P:dimethylallyl diphosphate biosynthetic process"/>
    <property type="evidence" value="ECO:0007669"/>
    <property type="project" value="UniProtKB-UniRule"/>
</dbReference>
<feature type="domain" description="Nudix hydrolase" evidence="12">
    <location>
        <begin position="46"/>
        <end position="180"/>
    </location>
</feature>
<dbReference type="NCBIfam" id="TIGR02150">
    <property type="entry name" value="IPP_isom_1"/>
    <property type="match status" value="1"/>
</dbReference>
<comment type="pathway">
    <text evidence="1 10">Isoprenoid biosynthesis; dimethylallyl diphosphate biosynthesis; dimethylallyl diphosphate from isopentenyl diphosphate: step 1/1.</text>
</comment>
<dbReference type="RefSeq" id="WP_123044320.1">
    <property type="nucleotide sequence ID" value="NZ_RDSR01000001.1"/>
</dbReference>
<evidence type="ECO:0000256" key="2">
    <source>
        <dbReference type="ARBA" id="ARBA00007579"/>
    </source>
</evidence>
<evidence type="ECO:0000259" key="12">
    <source>
        <dbReference type="PROSITE" id="PS51462"/>
    </source>
</evidence>
<feature type="binding site" evidence="10">
    <location>
        <position position="132"/>
    </location>
    <ligand>
        <name>Mn(2+)</name>
        <dbReference type="ChEBI" id="CHEBI:29035"/>
    </ligand>
</feature>
<dbReference type="GO" id="GO:0005737">
    <property type="term" value="C:cytoplasm"/>
    <property type="evidence" value="ECO:0007669"/>
    <property type="project" value="UniProtKB-SubCell"/>
</dbReference>
<evidence type="ECO:0000256" key="10">
    <source>
        <dbReference type="HAMAP-Rule" id="MF_00202"/>
    </source>
</evidence>
<comment type="function">
    <text evidence="10">Catalyzes the 1,3-allylic rearrangement of the homoallylic substrate isopentenyl (IPP) to its highly electrophilic allylic isomer, dimethylallyl diphosphate (DMAPP).</text>
</comment>
<dbReference type="AlphaFoldDB" id="A0A3M8LS13"/>
<evidence type="ECO:0000256" key="3">
    <source>
        <dbReference type="ARBA" id="ARBA00012057"/>
    </source>
</evidence>
<gene>
    <name evidence="10" type="primary">idi</name>
    <name evidence="13" type="ORF">EEJ31_00445</name>
</gene>
<evidence type="ECO:0000256" key="6">
    <source>
        <dbReference type="ARBA" id="ARBA00022842"/>
    </source>
</evidence>
<dbReference type="Pfam" id="PF00293">
    <property type="entry name" value="NUDIX"/>
    <property type="match status" value="1"/>
</dbReference>
<feature type="binding site" evidence="10">
    <location>
        <position position="85"/>
    </location>
    <ligand>
        <name>Mn(2+)</name>
        <dbReference type="ChEBI" id="CHEBI:29035"/>
    </ligand>
</feature>
<dbReference type="InterPro" id="IPR011876">
    <property type="entry name" value="IsopentenylPP_isomerase_typ1"/>
</dbReference>
<evidence type="ECO:0000256" key="4">
    <source>
        <dbReference type="ARBA" id="ARBA00022490"/>
    </source>
</evidence>
<keyword evidence="4 10" id="KW-0963">Cytoplasm</keyword>
<sequence>MVEQTALGPRAAGDARAETDEVVLLDDDGKPIGVTEKVSVHGTETPLHLAFSCHVMNRRGRLLVTRRALSKTTWPGVWTNSFCGHPRPAESVPAAVRRRADHELGLDLSGIELELPSFRYRAVDASGLVENEVCPVFVAWTSQEPRPNAREVMDHAWVDPLDLGRSTRLTPWAFSPWLVLQARLLPLLGGDSPTPASDIGEDVLR</sequence>
<reference evidence="13 14" key="1">
    <citation type="submission" date="2018-11" db="EMBL/GenBank/DDBJ databases">
        <title>Cryobacterium sp. nov., isolated from rhizosphere soil of lettuce.</title>
        <authorList>
            <person name="Wang Y."/>
        </authorList>
    </citation>
    <scope>NUCLEOTIDE SEQUENCE [LARGE SCALE GENOMIC DNA]</scope>
    <source>
        <strain evidence="13 14">NEAU-85</strain>
    </source>
</reference>
<dbReference type="PIRSF" id="PIRSF018427">
    <property type="entry name" value="Isopntndiph_ism"/>
    <property type="match status" value="1"/>
</dbReference>
<comment type="cofactor">
    <cofactor evidence="10">
        <name>Mn(2+)</name>
        <dbReference type="ChEBI" id="CHEBI:29035"/>
    </cofactor>
    <text evidence="10">Binds 1 Mn(2+) ion per subunit.</text>
</comment>
<dbReference type="PANTHER" id="PTHR10885">
    <property type="entry name" value="ISOPENTENYL-DIPHOSPHATE DELTA-ISOMERASE"/>
    <property type="match status" value="1"/>
</dbReference>
<dbReference type="PROSITE" id="PS51462">
    <property type="entry name" value="NUDIX"/>
    <property type="match status" value="1"/>
</dbReference>
<comment type="subcellular location">
    <subcellularLocation>
        <location evidence="10">Cytoplasm</location>
    </subcellularLocation>
</comment>
<dbReference type="OrthoDB" id="9809458at2"/>
<feature type="binding site" evidence="10">
    <location>
        <position position="48"/>
    </location>
    <ligand>
        <name>Mn(2+)</name>
        <dbReference type="ChEBI" id="CHEBI:29035"/>
    </ligand>
</feature>
<dbReference type="PANTHER" id="PTHR10885:SF0">
    <property type="entry name" value="ISOPENTENYL-DIPHOSPHATE DELTA-ISOMERASE"/>
    <property type="match status" value="1"/>
</dbReference>
<dbReference type="GO" id="GO:0046872">
    <property type="term" value="F:metal ion binding"/>
    <property type="evidence" value="ECO:0007669"/>
    <property type="project" value="UniProtKB-KW"/>
</dbReference>
<comment type="similarity">
    <text evidence="2 10">Belongs to the IPP isomerase type 1 family.</text>
</comment>
<evidence type="ECO:0000256" key="7">
    <source>
        <dbReference type="ARBA" id="ARBA00023211"/>
    </source>
</evidence>
<dbReference type="InterPro" id="IPR056375">
    <property type="entry name" value="Idi_bact"/>
</dbReference>
<keyword evidence="6 10" id="KW-0460">Magnesium</keyword>
<proteinExistence type="inferred from homology"/>
<dbReference type="GO" id="GO:0008299">
    <property type="term" value="P:isoprenoid biosynthetic process"/>
    <property type="evidence" value="ECO:0007669"/>
    <property type="project" value="UniProtKB-UniRule"/>
</dbReference>
<feature type="active site" evidence="10 11">
    <location>
        <position position="83"/>
    </location>
</feature>
<evidence type="ECO:0000256" key="5">
    <source>
        <dbReference type="ARBA" id="ARBA00022723"/>
    </source>
</evidence>
<evidence type="ECO:0000256" key="9">
    <source>
        <dbReference type="ARBA" id="ARBA00023235"/>
    </source>
</evidence>
<dbReference type="Proteomes" id="UP000279859">
    <property type="component" value="Unassembled WGS sequence"/>
</dbReference>
<evidence type="ECO:0000256" key="11">
    <source>
        <dbReference type="PIRSR" id="PIRSR018427-1"/>
    </source>
</evidence>
<feature type="binding site" evidence="10">
    <location>
        <position position="130"/>
    </location>
    <ligand>
        <name>Mn(2+)</name>
        <dbReference type="ChEBI" id="CHEBI:29035"/>
    </ligand>
</feature>
<evidence type="ECO:0000256" key="1">
    <source>
        <dbReference type="ARBA" id="ARBA00004826"/>
    </source>
</evidence>
<comment type="catalytic activity">
    <reaction evidence="10">
        <text>isopentenyl diphosphate = dimethylallyl diphosphate</text>
        <dbReference type="Rhea" id="RHEA:23284"/>
        <dbReference type="ChEBI" id="CHEBI:57623"/>
        <dbReference type="ChEBI" id="CHEBI:128769"/>
        <dbReference type="EC" id="5.3.3.2"/>
    </reaction>
</comment>
<dbReference type="InterPro" id="IPR015797">
    <property type="entry name" value="NUDIX_hydrolase-like_dom_sf"/>
</dbReference>
<dbReference type="EC" id="5.3.3.2" evidence="3 10"/>
<dbReference type="FunFam" id="3.90.79.10:FF:000009">
    <property type="entry name" value="Isopentenyl-diphosphate Delta-isomerase"/>
    <property type="match status" value="1"/>
</dbReference>
<dbReference type="Gene3D" id="3.90.79.10">
    <property type="entry name" value="Nucleoside Triphosphate Pyrophosphohydrolase"/>
    <property type="match status" value="1"/>
</dbReference>
<evidence type="ECO:0000313" key="13">
    <source>
        <dbReference type="EMBL" id="RNE67288.1"/>
    </source>
</evidence>
<dbReference type="UniPathway" id="UPA00059">
    <property type="reaction ID" value="UER00104"/>
</dbReference>
<feature type="active site" evidence="10 11">
    <location>
        <position position="132"/>
    </location>
</feature>
<evidence type="ECO:0000256" key="8">
    <source>
        <dbReference type="ARBA" id="ARBA00023229"/>
    </source>
</evidence>
<feature type="binding site" evidence="10">
    <location>
        <position position="103"/>
    </location>
    <ligand>
        <name>Mg(2+)</name>
        <dbReference type="ChEBI" id="CHEBI:18420"/>
    </ligand>
</feature>
<protein>
    <recommendedName>
        <fullName evidence="3 10">Isopentenyl-diphosphate Delta-isomerase</fullName>
        <shortName evidence="10">IPP isomerase</shortName>
        <ecNumber evidence="3 10">5.3.3.2</ecNumber>
    </recommendedName>
    <alternativeName>
        <fullName evidence="10">IPP:DMAPP isomerase</fullName>
    </alternativeName>
    <alternativeName>
        <fullName evidence="10">Isopentenyl pyrophosphate isomerase</fullName>
    </alternativeName>
</protein>
<dbReference type="EMBL" id="RDSR01000001">
    <property type="protein sequence ID" value="RNE67288.1"/>
    <property type="molecule type" value="Genomic_DNA"/>
</dbReference>
<keyword evidence="5 10" id="KW-0479">Metal-binding</keyword>
<dbReference type="NCBIfam" id="NF002995">
    <property type="entry name" value="PRK03759.1"/>
    <property type="match status" value="1"/>
</dbReference>
<feature type="binding site" evidence="10">
    <location>
        <position position="41"/>
    </location>
    <ligand>
        <name>Mn(2+)</name>
        <dbReference type="ChEBI" id="CHEBI:29035"/>
    </ligand>
</feature>
<dbReference type="InterPro" id="IPR000086">
    <property type="entry name" value="NUDIX_hydrolase_dom"/>
</dbReference>
<keyword evidence="9 10" id="KW-0413">Isomerase</keyword>
<dbReference type="CDD" id="cd02885">
    <property type="entry name" value="NUDIX_IPP_Isomerase"/>
    <property type="match status" value="1"/>
</dbReference>
<comment type="cofactor">
    <cofactor evidence="10">
        <name>Mg(2+)</name>
        <dbReference type="ChEBI" id="CHEBI:18420"/>
    </cofactor>
    <text evidence="10">Binds 1 Mg(2+) ion per subunit. The magnesium ion binds only when substrate is bound.</text>
</comment>
<keyword evidence="7 10" id="KW-0464">Manganese</keyword>
<keyword evidence="14" id="KW-1185">Reference proteome</keyword>
<dbReference type="HAMAP" id="MF_00202">
    <property type="entry name" value="Idi"/>
    <property type="match status" value="1"/>
</dbReference>
<evidence type="ECO:0000313" key="14">
    <source>
        <dbReference type="Proteomes" id="UP000279859"/>
    </source>
</evidence>
<comment type="caution">
    <text evidence="13">The sequence shown here is derived from an EMBL/GenBank/DDBJ whole genome shotgun (WGS) entry which is preliminary data.</text>
</comment>
<accession>A0A3M8LS13</accession>